<evidence type="ECO:0000256" key="1">
    <source>
        <dbReference type="SAM" id="SignalP"/>
    </source>
</evidence>
<evidence type="ECO:0000259" key="2">
    <source>
        <dbReference type="Pfam" id="PF02557"/>
    </source>
</evidence>
<dbReference type="GO" id="GO:0008233">
    <property type="term" value="F:peptidase activity"/>
    <property type="evidence" value="ECO:0007669"/>
    <property type="project" value="InterPro"/>
</dbReference>
<name>A0A7Z0LCS4_9STRE</name>
<dbReference type="EMBL" id="JACBYG010000032">
    <property type="protein sequence ID" value="NYS49075.1"/>
    <property type="molecule type" value="Genomic_DNA"/>
</dbReference>
<evidence type="ECO:0000313" key="4">
    <source>
        <dbReference type="Proteomes" id="UP000563349"/>
    </source>
</evidence>
<dbReference type="SUPFAM" id="SSF55166">
    <property type="entry name" value="Hedgehog/DD-peptidase"/>
    <property type="match status" value="1"/>
</dbReference>
<keyword evidence="4" id="KW-1185">Reference proteome</keyword>
<dbReference type="PROSITE" id="PS51257">
    <property type="entry name" value="PROKAR_LIPOPROTEIN"/>
    <property type="match status" value="1"/>
</dbReference>
<feature type="domain" description="D-alanyl-D-alanine carboxypeptidase-like core" evidence="2">
    <location>
        <begin position="82"/>
        <end position="202"/>
    </location>
</feature>
<dbReference type="RefSeq" id="WP_179923703.1">
    <property type="nucleotide sequence ID" value="NZ_CP128228.1"/>
</dbReference>
<dbReference type="PANTHER" id="PTHR34385:SF1">
    <property type="entry name" value="PEPTIDOGLYCAN L-ALANYL-D-GLUTAMATE ENDOPEPTIDASE CWLK"/>
    <property type="match status" value="1"/>
</dbReference>
<dbReference type="InterPro" id="IPR058193">
    <property type="entry name" value="VanY/YodJ_core_dom"/>
</dbReference>
<dbReference type="InterPro" id="IPR003709">
    <property type="entry name" value="VanY-like_core_dom"/>
</dbReference>
<dbReference type="GO" id="GO:0006508">
    <property type="term" value="P:proteolysis"/>
    <property type="evidence" value="ECO:0007669"/>
    <property type="project" value="InterPro"/>
</dbReference>
<dbReference type="Pfam" id="PF02557">
    <property type="entry name" value="VanY"/>
    <property type="match status" value="1"/>
</dbReference>
<dbReference type="CDD" id="cd14852">
    <property type="entry name" value="LD-carboxypeptidase"/>
    <property type="match status" value="1"/>
</dbReference>
<feature type="signal peptide" evidence="1">
    <location>
        <begin position="1"/>
        <end position="23"/>
    </location>
</feature>
<comment type="caution">
    <text evidence="3">The sequence shown here is derived from an EMBL/GenBank/DDBJ whole genome shotgun (WGS) entry which is preliminary data.</text>
</comment>
<protein>
    <submittedName>
        <fullName evidence="3">M15 family metallopeptidase</fullName>
    </submittedName>
</protein>
<dbReference type="Gene3D" id="3.30.1380.10">
    <property type="match status" value="1"/>
</dbReference>
<organism evidence="3 4">
    <name type="scientific">Streptococcus danieliae</name>
    <dbReference type="NCBI Taxonomy" id="747656"/>
    <lineage>
        <taxon>Bacteria</taxon>
        <taxon>Bacillati</taxon>
        <taxon>Bacillota</taxon>
        <taxon>Bacilli</taxon>
        <taxon>Lactobacillales</taxon>
        <taxon>Streptococcaceae</taxon>
        <taxon>Streptococcus</taxon>
    </lineage>
</organism>
<feature type="chain" id="PRO_5039519204" evidence="1">
    <location>
        <begin position="24"/>
        <end position="228"/>
    </location>
</feature>
<dbReference type="Proteomes" id="UP000563349">
    <property type="component" value="Unassembled WGS sequence"/>
</dbReference>
<reference evidence="3 4" key="1">
    <citation type="submission" date="2020-07" db="EMBL/GenBank/DDBJ databases">
        <title>MOT database genomes.</title>
        <authorList>
            <person name="Joseph S."/>
            <person name="Aduse-Opoku J."/>
            <person name="Hashim A."/>
            <person name="Wade W."/>
            <person name="Curtis M."/>
        </authorList>
    </citation>
    <scope>NUCLEOTIDE SEQUENCE [LARGE SCALE GENOMIC DNA]</scope>
    <source>
        <strain evidence="3 4">CCW311</strain>
    </source>
</reference>
<gene>
    <name evidence="3" type="ORF">HZY93_03700</name>
</gene>
<accession>A0A7Z0LCS4</accession>
<dbReference type="InterPro" id="IPR009045">
    <property type="entry name" value="Zn_M74/Hedgehog-like"/>
</dbReference>
<keyword evidence="1" id="KW-0732">Signal</keyword>
<proteinExistence type="predicted"/>
<dbReference type="PANTHER" id="PTHR34385">
    <property type="entry name" value="D-ALANYL-D-ALANINE CARBOXYPEPTIDASE"/>
    <property type="match status" value="1"/>
</dbReference>
<dbReference type="InterPro" id="IPR052179">
    <property type="entry name" value="DD-CPase-like"/>
</dbReference>
<evidence type="ECO:0000313" key="3">
    <source>
        <dbReference type="EMBL" id="NYS49075.1"/>
    </source>
</evidence>
<dbReference type="AlphaFoldDB" id="A0A7Z0LCS4"/>
<sequence>MKGKQWMVLVCMVLALAACGQEAQKKASENPSQQSASKEQPGVNKVRYQGNYYSVQGSDGQEIIIVNKKHPLNANYAPGEDPEAQAAFKQLVAAMQEEGFPISDHYSGYRSYDSQSQLYQNYVAKDDQAEADRYSARPGYSEHQTGLAYDLIDTAGNLLTETRASQWLREHAADYGFIVRYTEDKEEITGYTAESWHIRYIGSEAKKIAQSSLSLEEYFEVPGGDYED</sequence>
<dbReference type="NCBIfam" id="NF041194">
    <property type="entry name" value="LD_carboxy_LdcB"/>
    <property type="match status" value="1"/>
</dbReference>